<name>A0A9P8PVV7_9ASCO</name>
<proteinExistence type="predicted"/>
<evidence type="ECO:0000313" key="3">
    <source>
        <dbReference type="Proteomes" id="UP000769528"/>
    </source>
</evidence>
<evidence type="ECO:0000313" key="2">
    <source>
        <dbReference type="EMBL" id="KAH3678339.1"/>
    </source>
</evidence>
<evidence type="ECO:0000256" key="1">
    <source>
        <dbReference type="SAM" id="Phobius"/>
    </source>
</evidence>
<protein>
    <submittedName>
        <fullName evidence="2">Uncharacterized protein</fullName>
    </submittedName>
</protein>
<feature type="transmembrane region" description="Helical" evidence="1">
    <location>
        <begin position="232"/>
        <end position="251"/>
    </location>
</feature>
<organism evidence="2 3">
    <name type="scientific">Wickerhamomyces mucosus</name>
    <dbReference type="NCBI Taxonomy" id="1378264"/>
    <lineage>
        <taxon>Eukaryota</taxon>
        <taxon>Fungi</taxon>
        <taxon>Dikarya</taxon>
        <taxon>Ascomycota</taxon>
        <taxon>Saccharomycotina</taxon>
        <taxon>Saccharomycetes</taxon>
        <taxon>Phaffomycetales</taxon>
        <taxon>Wickerhamomycetaceae</taxon>
        <taxon>Wickerhamomyces</taxon>
    </lineage>
</organism>
<dbReference type="Proteomes" id="UP000769528">
    <property type="component" value="Unassembled WGS sequence"/>
</dbReference>
<keyword evidence="1" id="KW-0812">Transmembrane</keyword>
<reference evidence="2" key="1">
    <citation type="journal article" date="2021" name="Open Biol.">
        <title>Shared evolutionary footprints suggest mitochondrial oxidative damage underlies multiple complex I losses in fungi.</title>
        <authorList>
            <person name="Schikora-Tamarit M.A."/>
            <person name="Marcet-Houben M."/>
            <person name="Nosek J."/>
            <person name="Gabaldon T."/>
        </authorList>
    </citation>
    <scope>NUCLEOTIDE SEQUENCE</scope>
    <source>
        <strain evidence="2">CBS6341</strain>
    </source>
</reference>
<reference evidence="2" key="2">
    <citation type="submission" date="2021-01" db="EMBL/GenBank/DDBJ databases">
        <authorList>
            <person name="Schikora-Tamarit M.A."/>
        </authorList>
    </citation>
    <scope>NUCLEOTIDE SEQUENCE</scope>
    <source>
        <strain evidence="2">CBS6341</strain>
    </source>
</reference>
<comment type="caution">
    <text evidence="2">The sequence shown here is derived from an EMBL/GenBank/DDBJ whole genome shotgun (WGS) entry which is preliminary data.</text>
</comment>
<keyword evidence="1" id="KW-1133">Transmembrane helix</keyword>
<accession>A0A9P8PVV7</accession>
<sequence>MIFRSILKPTLELLITRIDKFQNNSPLNHSYQENGTFDEEYDDDYDYDYEVNRGKNMNDGSIAQIILENRVIDYEIQKEYVNNAHLDFQINELVNFKSINKVNNGIGKKKFSEIVERFFLMIDKDDRYELLSRVQIDDGGGDDVDEDDEKLEELDKIDIDGNISGLSLVGYLSSNIIPLLKNSLPAPNQESKEFFLKNDRNISQRDEGEQDLQQLITKNIKFINKLILNKKFLMNLLQFLIILSMILINFLKSFQSVLGDNYTYRDNNKIGFDKRSVKKSMHLTSIN</sequence>
<dbReference type="EMBL" id="JAEUBF010000448">
    <property type="protein sequence ID" value="KAH3678339.1"/>
    <property type="molecule type" value="Genomic_DNA"/>
</dbReference>
<gene>
    <name evidence="2" type="ORF">WICMUC_001572</name>
</gene>
<dbReference type="AlphaFoldDB" id="A0A9P8PVV7"/>
<keyword evidence="3" id="KW-1185">Reference proteome</keyword>
<keyword evidence="1" id="KW-0472">Membrane</keyword>